<reference evidence="6" key="1">
    <citation type="submission" date="2018-06" db="EMBL/GenBank/DDBJ databases">
        <authorList>
            <person name="Zhirakovskaya E."/>
        </authorList>
    </citation>
    <scope>NUCLEOTIDE SEQUENCE</scope>
</reference>
<dbReference type="GO" id="GO:0006412">
    <property type="term" value="P:translation"/>
    <property type="evidence" value="ECO:0007669"/>
    <property type="project" value="InterPro"/>
</dbReference>
<dbReference type="NCBIfam" id="NF004366">
    <property type="entry name" value="PRK05738.3-2"/>
    <property type="match status" value="1"/>
</dbReference>
<dbReference type="FunFam" id="3.30.70.330:FF:000001">
    <property type="entry name" value="50S ribosomal protein L23"/>
    <property type="match status" value="1"/>
</dbReference>
<dbReference type="InterPro" id="IPR013025">
    <property type="entry name" value="Ribosomal_uL23-like"/>
</dbReference>
<evidence type="ECO:0000256" key="3">
    <source>
        <dbReference type="ARBA" id="ARBA00022884"/>
    </source>
</evidence>
<dbReference type="NCBIfam" id="NF004363">
    <property type="entry name" value="PRK05738.2-4"/>
    <property type="match status" value="1"/>
</dbReference>
<dbReference type="EMBL" id="UOFV01000204">
    <property type="protein sequence ID" value="VAX00187.1"/>
    <property type="molecule type" value="Genomic_DNA"/>
</dbReference>
<evidence type="ECO:0000256" key="5">
    <source>
        <dbReference type="ARBA" id="ARBA00023274"/>
    </source>
</evidence>
<comment type="similarity">
    <text evidence="1">Belongs to the universal ribosomal protein uL23 family.</text>
</comment>
<organism evidence="6">
    <name type="scientific">hydrothermal vent metagenome</name>
    <dbReference type="NCBI Taxonomy" id="652676"/>
    <lineage>
        <taxon>unclassified sequences</taxon>
        <taxon>metagenomes</taxon>
        <taxon>ecological metagenomes</taxon>
    </lineage>
</organism>
<evidence type="ECO:0000256" key="2">
    <source>
        <dbReference type="ARBA" id="ARBA00022730"/>
    </source>
</evidence>
<dbReference type="InterPro" id="IPR012677">
    <property type="entry name" value="Nucleotide-bd_a/b_plait_sf"/>
</dbReference>
<dbReference type="GO" id="GO:0005840">
    <property type="term" value="C:ribosome"/>
    <property type="evidence" value="ECO:0007669"/>
    <property type="project" value="UniProtKB-KW"/>
</dbReference>
<dbReference type="SUPFAM" id="SSF54189">
    <property type="entry name" value="Ribosomal proteins S24e, L23 and L15e"/>
    <property type="match status" value="1"/>
</dbReference>
<keyword evidence="3" id="KW-0694">RNA-binding</keyword>
<dbReference type="InterPro" id="IPR012678">
    <property type="entry name" value="Ribosomal_uL23/eL15/eS24_sf"/>
</dbReference>
<keyword evidence="4 6" id="KW-0689">Ribosomal protein</keyword>
<gene>
    <name evidence="6" type="ORF">MNBD_GAMMA19-771</name>
</gene>
<keyword evidence="2" id="KW-0699">rRNA-binding</keyword>
<dbReference type="AlphaFoldDB" id="A0A3B1B526"/>
<proteinExistence type="inferred from homology"/>
<dbReference type="NCBIfam" id="NF004359">
    <property type="entry name" value="PRK05738.1-3"/>
    <property type="match status" value="1"/>
</dbReference>
<evidence type="ECO:0000256" key="4">
    <source>
        <dbReference type="ARBA" id="ARBA00022980"/>
    </source>
</evidence>
<dbReference type="HAMAP" id="MF_01369_B">
    <property type="entry name" value="Ribosomal_uL23_B"/>
    <property type="match status" value="1"/>
</dbReference>
<dbReference type="GO" id="GO:1990904">
    <property type="term" value="C:ribonucleoprotein complex"/>
    <property type="evidence" value="ECO:0007669"/>
    <property type="project" value="UniProtKB-KW"/>
</dbReference>
<protein>
    <submittedName>
        <fullName evidence="6">LSU ribosomal protein L23p (L23Ae)</fullName>
    </submittedName>
</protein>
<dbReference type="Pfam" id="PF00276">
    <property type="entry name" value="Ribosomal_L23"/>
    <property type="match status" value="1"/>
</dbReference>
<sequence>MNEQRIMNILLGPHITEKAAIVGESSNQYVFQVASNATKPEVKQAVEKLFEVEVDAVRVVNVKGKTKRTGSRVGHRKNWRKAYVRVKTGQTIDFAGGE</sequence>
<dbReference type="GO" id="GO:0003735">
    <property type="term" value="F:structural constituent of ribosome"/>
    <property type="evidence" value="ECO:0007669"/>
    <property type="project" value="InterPro"/>
</dbReference>
<dbReference type="PANTHER" id="PTHR11620">
    <property type="entry name" value="60S RIBOSOMAL PROTEIN L23A"/>
    <property type="match status" value="1"/>
</dbReference>
<accession>A0A3B1B526</accession>
<dbReference type="Gene3D" id="3.30.70.330">
    <property type="match status" value="1"/>
</dbReference>
<name>A0A3B1B526_9ZZZZ</name>
<evidence type="ECO:0000256" key="1">
    <source>
        <dbReference type="ARBA" id="ARBA00006700"/>
    </source>
</evidence>
<keyword evidence="5" id="KW-0687">Ribonucleoprotein</keyword>
<dbReference type="GO" id="GO:0019843">
    <property type="term" value="F:rRNA binding"/>
    <property type="evidence" value="ECO:0007669"/>
    <property type="project" value="UniProtKB-KW"/>
</dbReference>
<evidence type="ECO:0000313" key="6">
    <source>
        <dbReference type="EMBL" id="VAX00187.1"/>
    </source>
</evidence>